<dbReference type="InterPro" id="IPR036890">
    <property type="entry name" value="HATPase_C_sf"/>
</dbReference>
<dbReference type="GO" id="GO:0005524">
    <property type="term" value="F:ATP binding"/>
    <property type="evidence" value="ECO:0007669"/>
    <property type="project" value="UniProtKB-UniRule"/>
</dbReference>
<dbReference type="CDD" id="cd00822">
    <property type="entry name" value="TopoII_Trans_DNA_gyrase"/>
    <property type="match status" value="1"/>
</dbReference>
<gene>
    <name evidence="11 13" type="primary">gyrB</name>
    <name evidence="13" type="ORF">CL176_12055</name>
</gene>
<dbReference type="RefSeq" id="WP_118991528.1">
    <property type="nucleotide sequence ID" value="NZ_CP023434.1"/>
</dbReference>
<feature type="binding site" evidence="11">
    <location>
        <position position="504"/>
    </location>
    <ligand>
        <name>Mg(2+)</name>
        <dbReference type="ChEBI" id="CHEBI:18420"/>
        <label>2</label>
    </ligand>
</feature>
<evidence type="ECO:0000256" key="3">
    <source>
        <dbReference type="ARBA" id="ARBA00022723"/>
    </source>
</evidence>
<evidence type="ECO:0000256" key="5">
    <source>
        <dbReference type="ARBA" id="ARBA00022840"/>
    </source>
</evidence>
<dbReference type="GO" id="GO:0003677">
    <property type="term" value="F:DNA binding"/>
    <property type="evidence" value="ECO:0007669"/>
    <property type="project" value="UniProtKB-KW"/>
</dbReference>
<dbReference type="SUPFAM" id="SSF54211">
    <property type="entry name" value="Ribosomal protein S5 domain 2-like"/>
    <property type="match status" value="1"/>
</dbReference>
<dbReference type="InterPro" id="IPR013759">
    <property type="entry name" value="Topo_IIA_B_C"/>
</dbReference>
<feature type="binding site" evidence="11">
    <location>
        <position position="502"/>
    </location>
    <ligand>
        <name>Mg(2+)</name>
        <dbReference type="ChEBI" id="CHEBI:18420"/>
        <label>2</label>
    </ligand>
</feature>
<evidence type="ECO:0000259" key="12">
    <source>
        <dbReference type="PROSITE" id="PS50880"/>
    </source>
</evidence>
<evidence type="ECO:0000256" key="2">
    <source>
        <dbReference type="ARBA" id="ARBA00010708"/>
    </source>
</evidence>
<evidence type="ECO:0000256" key="6">
    <source>
        <dbReference type="ARBA" id="ARBA00022842"/>
    </source>
</evidence>
<dbReference type="PANTHER" id="PTHR45866:SF1">
    <property type="entry name" value="DNA GYRASE SUBUNIT B, MITOCHONDRIAL"/>
    <property type="match status" value="1"/>
</dbReference>
<dbReference type="Pfam" id="PF00204">
    <property type="entry name" value="DNA_gyraseB"/>
    <property type="match status" value="1"/>
</dbReference>
<dbReference type="PROSITE" id="PS50880">
    <property type="entry name" value="TOPRIM"/>
    <property type="match status" value="1"/>
</dbReference>
<dbReference type="InterPro" id="IPR000565">
    <property type="entry name" value="Topo_IIA_B"/>
</dbReference>
<feature type="domain" description="Toprim" evidence="12">
    <location>
        <begin position="423"/>
        <end position="537"/>
    </location>
</feature>
<keyword evidence="8" id="KW-0238">DNA-binding</keyword>
<proteinExistence type="inferred from homology"/>
<dbReference type="EMBL" id="CP023434">
    <property type="protein sequence ID" value="AXY26674.1"/>
    <property type="molecule type" value="Genomic_DNA"/>
</dbReference>
<reference evidence="13 14" key="1">
    <citation type="submission" date="2017-09" db="EMBL/GenBank/DDBJ databases">
        <title>Complete genome sequence of Oxytococcus suis strain ZY16052.</title>
        <authorList>
            <person name="Li F."/>
        </authorList>
    </citation>
    <scope>NUCLEOTIDE SEQUENCE [LARGE SCALE GENOMIC DNA]</scope>
    <source>
        <strain evidence="13 14">ZY16052</strain>
    </source>
</reference>
<keyword evidence="6 11" id="KW-0460">Magnesium</keyword>
<keyword evidence="9 11" id="KW-0413">Isomerase</keyword>
<dbReference type="GO" id="GO:0034335">
    <property type="term" value="F:DNA negative supercoiling activity"/>
    <property type="evidence" value="ECO:0007669"/>
    <property type="project" value="UniProtKB-ARBA"/>
</dbReference>
<dbReference type="Gene3D" id="3.30.230.10">
    <property type="match status" value="1"/>
</dbReference>
<dbReference type="Pfam" id="PF01751">
    <property type="entry name" value="Toprim"/>
    <property type="match status" value="1"/>
</dbReference>
<comment type="miscellaneous">
    <text evidence="11">Few gyrases are as efficient as E.coli at forming negative supercoils. Not all organisms have 2 type II topoisomerases; in organisms with a single type II topoisomerase this enzyme also has to decatenate newly replicated chromosomes.</text>
</comment>
<dbReference type="Proteomes" id="UP000263232">
    <property type="component" value="Chromosome"/>
</dbReference>
<evidence type="ECO:0000256" key="4">
    <source>
        <dbReference type="ARBA" id="ARBA00022741"/>
    </source>
</evidence>
<dbReference type="InterPro" id="IPR013760">
    <property type="entry name" value="Topo_IIA-like_dom_sf"/>
</dbReference>
<dbReference type="FunFam" id="3.40.50.670:FF:000002">
    <property type="entry name" value="DNA gyrase subunit B"/>
    <property type="match status" value="1"/>
</dbReference>
<evidence type="ECO:0000256" key="9">
    <source>
        <dbReference type="ARBA" id="ARBA00023235"/>
    </source>
</evidence>
<dbReference type="KEGG" id="abae:CL176_12055"/>
<dbReference type="Pfam" id="PF02518">
    <property type="entry name" value="HATPase_c"/>
    <property type="match status" value="1"/>
</dbReference>
<dbReference type="InterPro" id="IPR001241">
    <property type="entry name" value="Topo_IIA"/>
</dbReference>
<keyword evidence="5 11" id="KW-0067">ATP-binding</keyword>
<dbReference type="CDD" id="cd16928">
    <property type="entry name" value="HATPase_GyrB-like"/>
    <property type="match status" value="1"/>
</dbReference>
<dbReference type="InterPro" id="IPR020568">
    <property type="entry name" value="Ribosomal_Su5_D2-typ_SF"/>
</dbReference>
<dbReference type="SUPFAM" id="SSF56719">
    <property type="entry name" value="Type II DNA topoisomerase"/>
    <property type="match status" value="1"/>
</dbReference>
<comment type="similarity">
    <text evidence="2 11">Belongs to the type II topoisomerase GyrB family.</text>
</comment>
<comment type="subunit">
    <text evidence="10">Heterotetramer composed of ParC and ParE.</text>
</comment>
<dbReference type="NCBIfam" id="TIGR01059">
    <property type="entry name" value="gyrB"/>
    <property type="match status" value="1"/>
</dbReference>
<comment type="function">
    <text evidence="11">A type II topoisomerase that negatively supercoils closed circular double-stranded (ds) DNA in an ATP-dependent manner to modulate DNA topology and maintain chromosomes in an underwound state. Negative supercoiling favors strand separation, and DNA replication, transcription, recombination and repair, all of which involve strand separation. Also able to catalyze the interconversion of other topological isomers of dsDNA rings, including catenanes and knotted rings. Type II topoisomerases break and join 2 DNA strands simultaneously in an ATP-dependent manner.</text>
</comment>
<evidence type="ECO:0000256" key="7">
    <source>
        <dbReference type="ARBA" id="ARBA00023029"/>
    </source>
</evidence>
<dbReference type="InterPro" id="IPR013506">
    <property type="entry name" value="Topo_IIA_bsu_dom2"/>
</dbReference>
<keyword evidence="3 11" id="KW-0479">Metal-binding</keyword>
<dbReference type="GO" id="GO:0005694">
    <property type="term" value="C:chromosome"/>
    <property type="evidence" value="ECO:0007669"/>
    <property type="project" value="InterPro"/>
</dbReference>
<dbReference type="SMART" id="SM00387">
    <property type="entry name" value="HATPase_c"/>
    <property type="match status" value="1"/>
</dbReference>
<comment type="catalytic activity">
    <reaction evidence="1 11">
        <text>ATP-dependent breakage, passage and rejoining of double-stranded DNA.</text>
        <dbReference type="EC" id="5.6.2.2"/>
    </reaction>
</comment>
<dbReference type="InterPro" id="IPR018522">
    <property type="entry name" value="TopoIIA_CS"/>
</dbReference>
<dbReference type="SUPFAM" id="SSF55874">
    <property type="entry name" value="ATPase domain of HSP90 chaperone/DNA topoisomerase II/histidine kinase"/>
    <property type="match status" value="1"/>
</dbReference>
<feature type="binding site" evidence="11">
    <location>
        <position position="429"/>
    </location>
    <ligand>
        <name>Mg(2+)</name>
        <dbReference type="ChEBI" id="CHEBI:18420"/>
        <label>1</label>
        <note>catalytic</note>
    </ligand>
</feature>
<evidence type="ECO:0000313" key="13">
    <source>
        <dbReference type="EMBL" id="AXY26674.1"/>
    </source>
</evidence>
<dbReference type="NCBIfam" id="NF004189">
    <property type="entry name" value="PRK05644.1"/>
    <property type="match status" value="1"/>
</dbReference>
<dbReference type="InterPro" id="IPR014721">
    <property type="entry name" value="Ribsml_uS5_D2-typ_fold_subgr"/>
</dbReference>
<evidence type="ECO:0000256" key="1">
    <source>
        <dbReference type="ARBA" id="ARBA00000185"/>
    </source>
</evidence>
<evidence type="ECO:0000256" key="11">
    <source>
        <dbReference type="HAMAP-Rule" id="MF_01898"/>
    </source>
</evidence>
<comment type="cofactor">
    <cofactor evidence="11">
        <name>Mg(2+)</name>
        <dbReference type="ChEBI" id="CHEBI:18420"/>
    </cofactor>
    <cofactor evidence="11">
        <name>Mn(2+)</name>
        <dbReference type="ChEBI" id="CHEBI:29035"/>
    </cofactor>
    <cofactor evidence="11">
        <name>Ca(2+)</name>
        <dbReference type="ChEBI" id="CHEBI:29108"/>
    </cofactor>
    <text evidence="11">Binds two Mg(2+) per subunit. The magnesium ions form salt bridges with both the protein and the DNA. Can also accept other divalent metal cations, such as Mn(2+) or Ca(2+).</text>
</comment>
<keyword evidence="14" id="KW-1185">Reference proteome</keyword>
<dbReference type="NCBIfam" id="NF011501">
    <property type="entry name" value="PRK14939.1"/>
    <property type="match status" value="1"/>
</dbReference>
<feature type="binding site" evidence="11">
    <location>
        <position position="502"/>
    </location>
    <ligand>
        <name>Mg(2+)</name>
        <dbReference type="ChEBI" id="CHEBI:18420"/>
        <label>1</label>
        <note>catalytic</note>
    </ligand>
</feature>
<dbReference type="InterPro" id="IPR002288">
    <property type="entry name" value="DNA_gyrase_B_C"/>
</dbReference>
<dbReference type="InterPro" id="IPR034160">
    <property type="entry name" value="TOPRIM_GyrB"/>
</dbReference>
<keyword evidence="11" id="KW-0963">Cytoplasm</keyword>
<dbReference type="OrthoDB" id="9802808at2"/>
<comment type="subunit">
    <text evidence="11">Heterotetramer, composed of two GyrA and two GyrB chains. In the heterotetramer, GyrA contains the active site tyrosine that forms a transient covalent intermediate with DNA, while GyrB binds cofactors and catalyzes ATP hydrolysis.</text>
</comment>
<dbReference type="InterPro" id="IPR003594">
    <property type="entry name" value="HATPase_dom"/>
</dbReference>
<organism evidence="13 14">
    <name type="scientific">Suicoccus acidiformans</name>
    <dbReference type="NCBI Taxonomy" id="2036206"/>
    <lineage>
        <taxon>Bacteria</taxon>
        <taxon>Bacillati</taxon>
        <taxon>Bacillota</taxon>
        <taxon>Bacilli</taxon>
        <taxon>Lactobacillales</taxon>
        <taxon>Aerococcaceae</taxon>
        <taxon>Suicoccus</taxon>
    </lineage>
</organism>
<dbReference type="GO" id="GO:0046872">
    <property type="term" value="F:metal ion binding"/>
    <property type="evidence" value="ECO:0007669"/>
    <property type="project" value="UniProtKB-KW"/>
</dbReference>
<comment type="subcellular location">
    <subcellularLocation>
        <location evidence="11">Cytoplasm</location>
    </subcellularLocation>
</comment>
<dbReference type="EC" id="5.6.2.2" evidence="11"/>
<dbReference type="FunFam" id="3.30.230.10:FF:000005">
    <property type="entry name" value="DNA gyrase subunit B"/>
    <property type="match status" value="1"/>
</dbReference>
<dbReference type="PROSITE" id="PS00177">
    <property type="entry name" value="TOPOISOMERASE_II"/>
    <property type="match status" value="1"/>
</dbReference>
<protein>
    <recommendedName>
        <fullName evidence="11">DNA gyrase subunit B</fullName>
        <ecNumber evidence="11">5.6.2.2</ecNumber>
    </recommendedName>
</protein>
<dbReference type="FunFam" id="3.30.565.10:FF:000002">
    <property type="entry name" value="DNA gyrase subunit B"/>
    <property type="match status" value="1"/>
</dbReference>
<keyword evidence="4 11" id="KW-0547">Nucleotide-binding</keyword>
<dbReference type="SMART" id="SM00433">
    <property type="entry name" value="TOP2c"/>
    <property type="match status" value="1"/>
</dbReference>
<sequence length="638" mass="72103">MTEESKNQYDASHIQVLEGLEAVRKRPGMYIGTTSVDGLHHLVWEIVDNAIDEALAGYCDFIQVIIEANNSITVIDNGRGIPVDIQPKTGRPAIETVYTVLHAGGKFDDSNYKVSGGLHGVGAAVVNALTTNLTLEVKRDGKLYHIEFERGKVSQELEVIGEVENTGTKVNFIPDPIIFTDTVDFRYETLRERIQELAFLNRGLEISIEDRREERENKHSYHYEGGIQSYVEFLNEDRESLHDQVIHLEGEEDDITVEIALQYTTSYNTSLLSFANNIHTHEGGTHESGFKAALTRVINEYGRKQNIIKENSDNLTGEDTREGLTAVISVKHPDPQFEGQTKTKLGNSEVRSIVDRVFSKALDTFLLENPRIGRQIVDKGILAAQARTAAKRAREMTRKKSGLEIANLPGKLADCSSRNPEKNELFIVEGDSAGGSAKQGRSRMYQAILPIRGKILNVEKASMDRILNNEEIRSLFTAMGTGFGSEFDVSKARYHKLIIMTDADVDGAHIRTLLLTLVYRYMRPLVDAGYVYIAQPPLYQIKHGKKEIYLDSDEQLVRWQKENPDAKYRLQRYKGLGEMDYEQLWETTMNPENRRLLKVTVEDAEEADIVMSMLMGDDVPPRREFIEENAVYVQNLDI</sequence>
<dbReference type="CDD" id="cd03366">
    <property type="entry name" value="TOPRIM_TopoIIA_GyrB"/>
    <property type="match status" value="1"/>
</dbReference>
<dbReference type="Gene3D" id="3.40.50.670">
    <property type="match status" value="1"/>
</dbReference>
<evidence type="ECO:0000256" key="8">
    <source>
        <dbReference type="ARBA" id="ARBA00023125"/>
    </source>
</evidence>
<dbReference type="PRINTS" id="PR00418">
    <property type="entry name" value="TPI2FAMILY"/>
</dbReference>
<keyword evidence="7 11" id="KW-0799">Topoisomerase</keyword>
<dbReference type="InterPro" id="IPR011557">
    <property type="entry name" value="GyrB"/>
</dbReference>
<dbReference type="PRINTS" id="PR01159">
    <property type="entry name" value="DNAGYRASEB"/>
</dbReference>
<evidence type="ECO:0000256" key="10">
    <source>
        <dbReference type="ARBA" id="ARBA00063644"/>
    </source>
</evidence>
<dbReference type="GO" id="GO:0006265">
    <property type="term" value="P:DNA topological change"/>
    <property type="evidence" value="ECO:0007669"/>
    <property type="project" value="UniProtKB-UniRule"/>
</dbReference>
<dbReference type="PANTHER" id="PTHR45866">
    <property type="entry name" value="DNA GYRASE/TOPOISOMERASE SUBUNIT B"/>
    <property type="match status" value="1"/>
</dbReference>
<name>A0A347WNL7_9LACT</name>
<feature type="site" description="Interaction with DNA" evidence="11">
    <location>
        <position position="457"/>
    </location>
</feature>
<dbReference type="Pfam" id="PF00986">
    <property type="entry name" value="DNA_gyraseB_C"/>
    <property type="match status" value="1"/>
</dbReference>
<evidence type="ECO:0000313" key="14">
    <source>
        <dbReference type="Proteomes" id="UP000263232"/>
    </source>
</evidence>
<dbReference type="GO" id="GO:0006261">
    <property type="term" value="P:DNA-templated DNA replication"/>
    <property type="evidence" value="ECO:0007669"/>
    <property type="project" value="UniProtKB-UniRule"/>
</dbReference>
<dbReference type="GO" id="GO:0005737">
    <property type="term" value="C:cytoplasm"/>
    <property type="evidence" value="ECO:0007669"/>
    <property type="project" value="UniProtKB-SubCell"/>
</dbReference>
<dbReference type="InterPro" id="IPR006171">
    <property type="entry name" value="TOPRIM_dom"/>
</dbReference>
<dbReference type="HAMAP" id="MF_01898">
    <property type="entry name" value="GyrB"/>
    <property type="match status" value="1"/>
</dbReference>
<dbReference type="AlphaFoldDB" id="A0A347WNL7"/>
<feature type="site" description="Interaction with DNA" evidence="11">
    <location>
        <position position="454"/>
    </location>
</feature>
<accession>A0A347WNL7</accession>
<dbReference type="Gene3D" id="3.30.565.10">
    <property type="entry name" value="Histidine kinase-like ATPase, C-terminal domain"/>
    <property type="match status" value="1"/>
</dbReference>